<reference evidence="1 2" key="1">
    <citation type="submission" date="2024-06" db="EMBL/GenBank/DDBJ databases">
        <title>The Natural Products Discovery Center: Release of the First 8490 Sequenced Strains for Exploring Actinobacteria Biosynthetic Diversity.</title>
        <authorList>
            <person name="Kalkreuter E."/>
            <person name="Kautsar S.A."/>
            <person name="Yang D."/>
            <person name="Bader C.D."/>
            <person name="Teijaro C.N."/>
            <person name="Fluegel L."/>
            <person name="Davis C.M."/>
            <person name="Simpson J.R."/>
            <person name="Lauterbach L."/>
            <person name="Steele A.D."/>
            <person name="Gui C."/>
            <person name="Meng S."/>
            <person name="Li G."/>
            <person name="Viehrig K."/>
            <person name="Ye F."/>
            <person name="Su P."/>
            <person name="Kiefer A.F."/>
            <person name="Nichols A."/>
            <person name="Cepeda A.J."/>
            <person name="Yan W."/>
            <person name="Fan B."/>
            <person name="Jiang Y."/>
            <person name="Adhikari A."/>
            <person name="Zheng C.-J."/>
            <person name="Schuster L."/>
            <person name="Cowan T.M."/>
            <person name="Smanski M.J."/>
            <person name="Chevrette M.G."/>
            <person name="De Carvalho L.P.S."/>
            <person name="Shen B."/>
        </authorList>
    </citation>
    <scope>NUCLEOTIDE SEQUENCE [LARGE SCALE GENOMIC DNA]</scope>
    <source>
        <strain evidence="1 2">NPDC048117</strain>
    </source>
</reference>
<dbReference type="PANTHER" id="PTHR43434:SF1">
    <property type="entry name" value="PHOSPHOGLYCOLATE PHOSPHATASE"/>
    <property type="match status" value="1"/>
</dbReference>
<comment type="caution">
    <text evidence="1">The sequence shown here is derived from an EMBL/GenBank/DDBJ whole genome shotgun (WGS) entry which is preliminary data.</text>
</comment>
<dbReference type="RefSeq" id="WP_359277803.1">
    <property type="nucleotide sequence ID" value="NZ_JBEZNA010000111.1"/>
</dbReference>
<gene>
    <name evidence="1" type="ORF">AB0D95_29230</name>
</gene>
<dbReference type="InterPro" id="IPR023214">
    <property type="entry name" value="HAD_sf"/>
</dbReference>
<name>A0ABV3EYL8_9ACTN</name>
<dbReference type="GO" id="GO:0016787">
    <property type="term" value="F:hydrolase activity"/>
    <property type="evidence" value="ECO:0007669"/>
    <property type="project" value="UniProtKB-KW"/>
</dbReference>
<dbReference type="PANTHER" id="PTHR43434">
    <property type="entry name" value="PHOSPHOGLYCOLATE PHOSPHATASE"/>
    <property type="match status" value="1"/>
</dbReference>
<dbReference type="InterPro" id="IPR036412">
    <property type="entry name" value="HAD-like_sf"/>
</dbReference>
<sequence>MAPHVMTAEADRLVSRARVVLLALEGPLCRLFPPGGEERRALADDLLGLAARLGGQDAVGRLPDAGRAGRDPHAVLAAVAEGPDAALAAALRERLTAAELRAVPKAAPTPWADPLVRTWASLGVRTAVVTRHAAEAASRYVAGRGLAGALPRVCGRGTGHPDEFGHTLAGALASLGATREEALFVGETPGHLAAARAAGIPFLGHARSEAGERQLLEAGAQHLVGSLKFVLDALTATSGRTSVAPC</sequence>
<accession>A0ABV3EYL8</accession>
<protein>
    <submittedName>
        <fullName evidence="1">HAD family hydrolase</fullName>
    </submittedName>
</protein>
<dbReference type="InterPro" id="IPR050155">
    <property type="entry name" value="HAD-like_hydrolase_sf"/>
</dbReference>
<dbReference type="EMBL" id="JBEZNA010000111">
    <property type="protein sequence ID" value="MEU9581307.1"/>
    <property type="molecule type" value="Genomic_DNA"/>
</dbReference>
<evidence type="ECO:0000313" key="2">
    <source>
        <dbReference type="Proteomes" id="UP001551584"/>
    </source>
</evidence>
<keyword evidence="2" id="KW-1185">Reference proteome</keyword>
<dbReference type="SUPFAM" id="SSF56784">
    <property type="entry name" value="HAD-like"/>
    <property type="match status" value="1"/>
</dbReference>
<dbReference type="Proteomes" id="UP001551584">
    <property type="component" value="Unassembled WGS sequence"/>
</dbReference>
<organism evidence="1 2">
    <name type="scientific">Streptomyces chilikensis</name>
    <dbReference type="NCBI Taxonomy" id="1194079"/>
    <lineage>
        <taxon>Bacteria</taxon>
        <taxon>Bacillati</taxon>
        <taxon>Actinomycetota</taxon>
        <taxon>Actinomycetes</taxon>
        <taxon>Kitasatosporales</taxon>
        <taxon>Streptomycetaceae</taxon>
        <taxon>Streptomyces</taxon>
    </lineage>
</organism>
<dbReference type="CDD" id="cd01427">
    <property type="entry name" value="HAD_like"/>
    <property type="match status" value="1"/>
</dbReference>
<evidence type="ECO:0000313" key="1">
    <source>
        <dbReference type="EMBL" id="MEU9581307.1"/>
    </source>
</evidence>
<proteinExistence type="predicted"/>
<dbReference type="Gene3D" id="3.40.50.1000">
    <property type="entry name" value="HAD superfamily/HAD-like"/>
    <property type="match status" value="1"/>
</dbReference>
<keyword evidence="1" id="KW-0378">Hydrolase</keyword>